<feature type="transmembrane region" description="Helical" evidence="2">
    <location>
        <begin position="12"/>
        <end position="32"/>
    </location>
</feature>
<proteinExistence type="predicted"/>
<gene>
    <name evidence="3" type="ORF">OS493_013479</name>
</gene>
<dbReference type="PANTHER" id="PTHR24023:SF1082">
    <property type="entry name" value="COLLAGEN TRIPLE HELIX REPEAT"/>
    <property type="match status" value="1"/>
</dbReference>
<reference evidence="3" key="1">
    <citation type="submission" date="2023-01" db="EMBL/GenBank/DDBJ databases">
        <title>Genome assembly of the deep-sea coral Lophelia pertusa.</title>
        <authorList>
            <person name="Herrera S."/>
            <person name="Cordes E."/>
        </authorList>
    </citation>
    <scope>NUCLEOTIDE SEQUENCE</scope>
    <source>
        <strain evidence="3">USNM1676648</strain>
        <tissue evidence="3">Polyp</tissue>
    </source>
</reference>
<keyword evidence="2" id="KW-0472">Membrane</keyword>
<evidence type="ECO:0000256" key="2">
    <source>
        <dbReference type="SAM" id="Phobius"/>
    </source>
</evidence>
<feature type="compositionally biased region" description="Low complexity" evidence="1">
    <location>
        <begin position="175"/>
        <end position="190"/>
    </location>
</feature>
<dbReference type="AlphaFoldDB" id="A0A9X0D9B4"/>
<keyword evidence="4" id="KW-1185">Reference proteome</keyword>
<feature type="region of interest" description="Disordered" evidence="1">
    <location>
        <begin position="39"/>
        <end position="59"/>
    </location>
</feature>
<accession>A0A9X0D9B4</accession>
<evidence type="ECO:0000313" key="3">
    <source>
        <dbReference type="EMBL" id="KAJ7392112.1"/>
    </source>
</evidence>
<dbReference type="Gene3D" id="1.20.5.320">
    <property type="entry name" value="6-Phosphogluconate Dehydrogenase, domain 3"/>
    <property type="match status" value="1"/>
</dbReference>
<dbReference type="PANTHER" id="PTHR24023">
    <property type="entry name" value="COLLAGEN ALPHA"/>
    <property type="match status" value="1"/>
</dbReference>
<name>A0A9X0D9B4_9CNID</name>
<protein>
    <submittedName>
        <fullName evidence="3">Uncharacterized protein</fullName>
    </submittedName>
</protein>
<feature type="compositionally biased region" description="Gly residues" evidence="1">
    <location>
        <begin position="225"/>
        <end position="234"/>
    </location>
</feature>
<keyword evidence="2" id="KW-1133">Transmembrane helix</keyword>
<dbReference type="Pfam" id="PF01391">
    <property type="entry name" value="Collagen"/>
    <property type="match status" value="2"/>
</dbReference>
<dbReference type="InterPro" id="IPR008160">
    <property type="entry name" value="Collagen"/>
</dbReference>
<feature type="compositionally biased region" description="Low complexity" evidence="1">
    <location>
        <begin position="145"/>
        <end position="158"/>
    </location>
</feature>
<feature type="region of interest" description="Disordered" evidence="1">
    <location>
        <begin position="72"/>
        <end position="254"/>
    </location>
</feature>
<dbReference type="GO" id="GO:0005615">
    <property type="term" value="C:extracellular space"/>
    <property type="evidence" value="ECO:0007669"/>
    <property type="project" value="TreeGrafter"/>
</dbReference>
<organism evidence="3 4">
    <name type="scientific">Desmophyllum pertusum</name>
    <dbReference type="NCBI Taxonomy" id="174260"/>
    <lineage>
        <taxon>Eukaryota</taxon>
        <taxon>Metazoa</taxon>
        <taxon>Cnidaria</taxon>
        <taxon>Anthozoa</taxon>
        <taxon>Hexacorallia</taxon>
        <taxon>Scleractinia</taxon>
        <taxon>Caryophylliina</taxon>
        <taxon>Caryophylliidae</taxon>
        <taxon>Desmophyllum</taxon>
    </lineage>
</organism>
<sequence>MAHRANREYLARLQGFLTIILIAFAITVVCLVDETESARETSKGAAKSSKSTKEKETKCKVLQDEDKNYFVQCGSGGEKGKTKNRKGSGENRKRPTSQCSSDCRGKRGSRGARGKSGSKGQPGTKGPRGPPGEDGRDGRNGFQGPKGPIGTIGKPGLKGSAGLRGTTGIKGEQGPRGPTGSSGPPGLPGSCVTQSSSSNTTAPTVYCLPGKQGLQGTKGETGRRGAPGGPGPRGNKGSRGHKGNVGPPGIKGEVGPPGDFAGLVCLPRYTSWINRSDWFSDYPEVHCDRMEFLQGFSLEESNARGQRRYKYTCCALRLNVSP</sequence>
<dbReference type="InterPro" id="IPR050149">
    <property type="entry name" value="Collagen_superfamily"/>
</dbReference>
<evidence type="ECO:0000313" key="4">
    <source>
        <dbReference type="Proteomes" id="UP001163046"/>
    </source>
</evidence>
<evidence type="ECO:0000256" key="1">
    <source>
        <dbReference type="SAM" id="MobiDB-lite"/>
    </source>
</evidence>
<feature type="compositionally biased region" description="Polar residues" evidence="1">
    <location>
        <begin position="191"/>
        <end position="203"/>
    </location>
</feature>
<comment type="caution">
    <text evidence="3">The sequence shown here is derived from an EMBL/GenBank/DDBJ whole genome shotgun (WGS) entry which is preliminary data.</text>
</comment>
<dbReference type="GO" id="GO:0031012">
    <property type="term" value="C:extracellular matrix"/>
    <property type="evidence" value="ECO:0007669"/>
    <property type="project" value="TreeGrafter"/>
</dbReference>
<dbReference type="OrthoDB" id="5983381at2759"/>
<dbReference type="Proteomes" id="UP001163046">
    <property type="component" value="Unassembled WGS sequence"/>
</dbReference>
<keyword evidence="2" id="KW-0812">Transmembrane</keyword>
<dbReference type="EMBL" id="MU825402">
    <property type="protein sequence ID" value="KAJ7392112.1"/>
    <property type="molecule type" value="Genomic_DNA"/>
</dbReference>